<dbReference type="RefSeq" id="WP_036532331.1">
    <property type="nucleotide sequence ID" value="NZ_JJML01000016.1"/>
</dbReference>
<evidence type="ECO:0000256" key="3">
    <source>
        <dbReference type="ARBA" id="ARBA00022630"/>
    </source>
</evidence>
<sequence>MIIDDQSYDLIIVGTGAGGGTLAAKLAPTGKKILILERGDFMPLEEQNRSNVDIFKRERYHAPEQWYDSAGEPFSPQTNYAIGGNTKIYGAALLRFRERDFEAVNHQAGISPEWCLKYSDFEPYYTEAEVLYNVHGQANCEPTEPPRSAAYPFPPVAQVPQIAEIYGAIAQQGLHPSPLPLGLTRQEDDPTNDSEVSGIVPALTHANVTLKTGAKVVCLHTNPSGRVVKGVEAEIGGQAYLFLADIVVLACGAVNSAALLLRSVSDRHPHGLANSSDLVGRHLMKSLMTVVVQLSTKANSGAFHKTVCVNDFYWGDADFPYPMGHIHNSGGLLADVIFAEAPPLFSVMAKFMPGFGLKQLATRSIGWWAQTEDLPDPNNRVRFEGDKLFVDYTPNNSEAHDRLIYRWTDVLKAIEKDLDGFQQGVMHPRGEVPIQVMANQCGTCRFGDDPATSVLDPNCRAHDLDNLYVVDSSFFPSNASVSPALTVIANALRVGDHLRERLQ</sequence>
<keyword evidence="9" id="KW-1185">Reference proteome</keyword>
<dbReference type="Pfam" id="PF00732">
    <property type="entry name" value="GMC_oxred_N"/>
    <property type="match status" value="1"/>
</dbReference>
<evidence type="ECO:0000256" key="4">
    <source>
        <dbReference type="ARBA" id="ARBA00022827"/>
    </source>
</evidence>
<reference evidence="8 9" key="1">
    <citation type="journal article" date="2014" name="Mol. Ecol.">
        <title>Evolution of Synechococcus.</title>
        <authorList>
            <person name="Dvorak P."/>
            <person name="Casamatta D."/>
            <person name="Hasler P."/>
            <person name="Poulickova A."/>
            <person name="Ondrej V."/>
            <person name="Sanges R."/>
        </authorList>
    </citation>
    <scope>NUCLEOTIDE SEQUENCE [LARGE SCALE GENOMIC DNA]</scope>
    <source>
        <strain evidence="8 9">CAUP A 1101</strain>
    </source>
</reference>
<dbReference type="GO" id="GO:0050660">
    <property type="term" value="F:flavin adenine dinucleotide binding"/>
    <property type="evidence" value="ECO:0007669"/>
    <property type="project" value="InterPro"/>
</dbReference>
<comment type="cofactor">
    <cofactor evidence="1">
        <name>FAD</name>
        <dbReference type="ChEBI" id="CHEBI:57692"/>
    </cofactor>
</comment>
<dbReference type="InterPro" id="IPR007867">
    <property type="entry name" value="GMC_OxRtase_C"/>
</dbReference>
<organism evidence="8 9">
    <name type="scientific">Neosynechococcus sphagnicola sy1</name>
    <dbReference type="NCBI Taxonomy" id="1497020"/>
    <lineage>
        <taxon>Bacteria</taxon>
        <taxon>Bacillati</taxon>
        <taxon>Cyanobacteriota</taxon>
        <taxon>Cyanophyceae</taxon>
        <taxon>Neosynechococcales</taxon>
        <taxon>Neosynechococcaceae</taxon>
        <taxon>Neosynechococcus</taxon>
    </lineage>
</organism>
<feature type="domain" description="Glucose-methanol-choline oxidoreductase C-terminal" evidence="7">
    <location>
        <begin position="436"/>
        <end position="491"/>
    </location>
</feature>
<evidence type="ECO:0000256" key="5">
    <source>
        <dbReference type="ARBA" id="ARBA00023002"/>
    </source>
</evidence>
<dbReference type="Gene3D" id="3.50.50.60">
    <property type="entry name" value="FAD/NAD(P)-binding domain"/>
    <property type="match status" value="2"/>
</dbReference>
<dbReference type="InterPro" id="IPR051473">
    <property type="entry name" value="P2Ox-like"/>
</dbReference>
<evidence type="ECO:0000313" key="9">
    <source>
        <dbReference type="Proteomes" id="UP000030170"/>
    </source>
</evidence>
<dbReference type="SUPFAM" id="SSF51905">
    <property type="entry name" value="FAD/NAD(P)-binding domain"/>
    <property type="match status" value="1"/>
</dbReference>
<dbReference type="STRING" id="1497020.DO97_03410"/>
<accession>A0A098TQJ1</accession>
<evidence type="ECO:0000259" key="6">
    <source>
        <dbReference type="Pfam" id="PF00732"/>
    </source>
</evidence>
<keyword evidence="3" id="KW-0285">Flavoprotein</keyword>
<dbReference type="OrthoDB" id="9787779at2"/>
<gene>
    <name evidence="8" type="ORF">DO97_03410</name>
</gene>
<dbReference type="AlphaFoldDB" id="A0A098TQJ1"/>
<evidence type="ECO:0000259" key="7">
    <source>
        <dbReference type="Pfam" id="PF05199"/>
    </source>
</evidence>
<dbReference type="Proteomes" id="UP000030170">
    <property type="component" value="Unassembled WGS sequence"/>
</dbReference>
<feature type="domain" description="Glucose-methanol-choline oxidoreductase N-terminal" evidence="6">
    <location>
        <begin position="185"/>
        <end position="283"/>
    </location>
</feature>
<dbReference type="PANTHER" id="PTHR42784">
    <property type="entry name" value="PYRANOSE 2-OXIDASE"/>
    <property type="match status" value="1"/>
</dbReference>
<proteinExistence type="inferred from homology"/>
<dbReference type="Pfam" id="PF05199">
    <property type="entry name" value="GMC_oxred_C"/>
    <property type="match status" value="1"/>
</dbReference>
<keyword evidence="4" id="KW-0274">FAD</keyword>
<name>A0A098TQJ1_9CYAN</name>
<dbReference type="InterPro" id="IPR036188">
    <property type="entry name" value="FAD/NAD-bd_sf"/>
</dbReference>
<comment type="similarity">
    <text evidence="2">Belongs to the GMC oxidoreductase family.</text>
</comment>
<dbReference type="EMBL" id="JJML01000016">
    <property type="protein sequence ID" value="KGF73083.1"/>
    <property type="molecule type" value="Genomic_DNA"/>
</dbReference>
<dbReference type="GO" id="GO:0016614">
    <property type="term" value="F:oxidoreductase activity, acting on CH-OH group of donors"/>
    <property type="evidence" value="ECO:0007669"/>
    <property type="project" value="InterPro"/>
</dbReference>
<keyword evidence="5" id="KW-0560">Oxidoreductase</keyword>
<evidence type="ECO:0000256" key="2">
    <source>
        <dbReference type="ARBA" id="ARBA00010790"/>
    </source>
</evidence>
<comment type="caution">
    <text evidence="8">The sequence shown here is derived from an EMBL/GenBank/DDBJ whole genome shotgun (WGS) entry which is preliminary data.</text>
</comment>
<dbReference type="InterPro" id="IPR000172">
    <property type="entry name" value="GMC_OxRdtase_N"/>
</dbReference>
<dbReference type="PANTHER" id="PTHR42784:SF1">
    <property type="entry name" value="PYRANOSE 2-OXIDASE"/>
    <property type="match status" value="1"/>
</dbReference>
<protein>
    <submittedName>
        <fullName evidence="8">Dehydrogenase</fullName>
    </submittedName>
</protein>
<evidence type="ECO:0000313" key="8">
    <source>
        <dbReference type="EMBL" id="KGF73083.1"/>
    </source>
</evidence>
<evidence type="ECO:0000256" key="1">
    <source>
        <dbReference type="ARBA" id="ARBA00001974"/>
    </source>
</evidence>